<sequence length="224" mass="26039">MLSFFKDYKYFAIVFAFISIVIVSIIYNILDVEKPLPIYQPAQVEQELVDSTLYDVRKYHKIADFSLTNQNGKTITQDNYKDKIYVADFFFTTCQTICPIMTDHMAQIQNQILNDDVVMLLSHTVTPQIDTVAQLKRYALKKGVNDAKWNLVTGDKKQIYELARKSYLAVKTVGNGDEYDMIHTENFMLIDKKKQIRGFYDGTDPEAITQLLKDIESLKREYKK</sequence>
<comment type="similarity">
    <text evidence="1">Belongs to the SCO1/2 family.</text>
</comment>
<reference evidence="5 6" key="1">
    <citation type="journal article" date="2013" name="Appl. Environ. Microbiol.">
        <title>The genome of the alga-associated marine flavobacterium Formosa agariphila KMM 3901T reveals a broad potential for degradation of algal polysaccharides.</title>
        <authorList>
            <person name="Mann A.J."/>
            <person name="Hahnke R.L."/>
            <person name="Huang S."/>
            <person name="Werner J."/>
            <person name="Xing P."/>
            <person name="Barbeyron T."/>
            <person name="Huettel B."/>
            <person name="Stueber K."/>
            <person name="Reinhardt R."/>
            <person name="Harder J."/>
            <person name="Gloeckner F.O."/>
            <person name="Amann R.I."/>
            <person name="Teeling H."/>
        </authorList>
    </citation>
    <scope>NUCLEOTIDE SEQUENCE [LARGE SCALE GENOMIC DNA]</scope>
    <source>
        <strain evidence="6">DSM 15362 / KCTC 12365 / LMG 23005 / KMM 3901</strain>
    </source>
</reference>
<evidence type="ECO:0000256" key="1">
    <source>
        <dbReference type="ARBA" id="ARBA00010996"/>
    </source>
</evidence>
<dbReference type="PANTHER" id="PTHR12151:SF25">
    <property type="entry name" value="LINALOOL DEHYDRATASE_ISOMERASE DOMAIN-CONTAINING PROTEIN"/>
    <property type="match status" value="1"/>
</dbReference>
<dbReference type="OrthoDB" id="9811998at2"/>
<dbReference type="Pfam" id="PF02630">
    <property type="entry name" value="SCO1-SenC"/>
    <property type="match status" value="1"/>
</dbReference>
<dbReference type="EMBL" id="HG315671">
    <property type="protein sequence ID" value="CDF77804.1"/>
    <property type="molecule type" value="Genomic_DNA"/>
</dbReference>
<dbReference type="HOGENOM" id="CLU_050131_2_0_10"/>
<dbReference type="AlphaFoldDB" id="T2KIM1"/>
<evidence type="ECO:0000256" key="3">
    <source>
        <dbReference type="PIRSR" id="PIRSR603782-2"/>
    </source>
</evidence>
<evidence type="ECO:0000313" key="6">
    <source>
        <dbReference type="Proteomes" id="UP000016160"/>
    </source>
</evidence>
<evidence type="ECO:0000256" key="2">
    <source>
        <dbReference type="PIRSR" id="PIRSR603782-1"/>
    </source>
</evidence>
<protein>
    <submittedName>
        <fullName evidence="5">SCO1/SenC family lipoprotein</fullName>
    </submittedName>
</protein>
<keyword evidence="3" id="KW-1015">Disulfide bond</keyword>
<keyword evidence="6" id="KW-1185">Reference proteome</keyword>
<dbReference type="InterPro" id="IPR036249">
    <property type="entry name" value="Thioredoxin-like_sf"/>
</dbReference>
<feature type="disulfide bond" description="Redox-active" evidence="3">
    <location>
        <begin position="94"/>
        <end position="98"/>
    </location>
</feature>
<organism evidence="5 6">
    <name type="scientific">Formosa agariphila (strain DSM 15362 / KCTC 12365 / LMG 23005 / KMM 3901 / M-2Alg 35-1)</name>
    <dbReference type="NCBI Taxonomy" id="1347342"/>
    <lineage>
        <taxon>Bacteria</taxon>
        <taxon>Pseudomonadati</taxon>
        <taxon>Bacteroidota</taxon>
        <taxon>Flavobacteriia</taxon>
        <taxon>Flavobacteriales</taxon>
        <taxon>Flavobacteriaceae</taxon>
        <taxon>Formosa</taxon>
    </lineage>
</organism>
<keyword evidence="5" id="KW-0449">Lipoprotein</keyword>
<dbReference type="SUPFAM" id="SSF52833">
    <property type="entry name" value="Thioredoxin-like"/>
    <property type="match status" value="1"/>
</dbReference>
<accession>T2KIM1</accession>
<dbReference type="STRING" id="1347342.BN863_920"/>
<feature type="transmembrane region" description="Helical" evidence="4">
    <location>
        <begin position="12"/>
        <end position="30"/>
    </location>
</feature>
<dbReference type="RefSeq" id="WP_038526103.1">
    <property type="nucleotide sequence ID" value="NZ_HG315671.1"/>
</dbReference>
<dbReference type="PATRIC" id="fig|1347342.6.peg.92"/>
<feature type="binding site" evidence="2">
    <location>
        <position position="98"/>
    </location>
    <ligand>
        <name>Cu cation</name>
        <dbReference type="ChEBI" id="CHEBI:23378"/>
    </ligand>
</feature>
<dbReference type="InterPro" id="IPR003782">
    <property type="entry name" value="SCO1/SenC"/>
</dbReference>
<keyword evidence="4" id="KW-0812">Transmembrane</keyword>
<dbReference type="CDD" id="cd02968">
    <property type="entry name" value="SCO"/>
    <property type="match status" value="1"/>
</dbReference>
<proteinExistence type="inferred from homology"/>
<evidence type="ECO:0000256" key="4">
    <source>
        <dbReference type="SAM" id="Phobius"/>
    </source>
</evidence>
<keyword evidence="2" id="KW-0186">Copper</keyword>
<gene>
    <name evidence="5" type="ORF">BN863_920</name>
</gene>
<evidence type="ECO:0000313" key="5">
    <source>
        <dbReference type="EMBL" id="CDF77804.1"/>
    </source>
</evidence>
<dbReference type="Proteomes" id="UP000016160">
    <property type="component" value="Chromosome"/>
</dbReference>
<name>T2KIM1_FORAG</name>
<dbReference type="PANTHER" id="PTHR12151">
    <property type="entry name" value="ELECTRON TRANSPORT PROTIN SCO1/SENC FAMILY MEMBER"/>
    <property type="match status" value="1"/>
</dbReference>
<dbReference type="Gene3D" id="3.40.30.10">
    <property type="entry name" value="Glutaredoxin"/>
    <property type="match status" value="1"/>
</dbReference>
<keyword evidence="2" id="KW-0479">Metal-binding</keyword>
<dbReference type="eggNOG" id="COG1999">
    <property type="taxonomic scope" value="Bacteria"/>
</dbReference>
<feature type="binding site" evidence="2">
    <location>
        <position position="183"/>
    </location>
    <ligand>
        <name>Cu cation</name>
        <dbReference type="ChEBI" id="CHEBI:23378"/>
    </ligand>
</feature>
<dbReference type="GO" id="GO:0046872">
    <property type="term" value="F:metal ion binding"/>
    <property type="evidence" value="ECO:0007669"/>
    <property type="project" value="UniProtKB-KW"/>
</dbReference>
<keyword evidence="4" id="KW-1133">Transmembrane helix</keyword>
<feature type="binding site" evidence="2">
    <location>
        <position position="94"/>
    </location>
    <ligand>
        <name>Cu cation</name>
        <dbReference type="ChEBI" id="CHEBI:23378"/>
    </ligand>
</feature>
<keyword evidence="4" id="KW-0472">Membrane</keyword>